<protein>
    <submittedName>
        <fullName evidence="1">Uncharacterized protein</fullName>
    </submittedName>
</protein>
<sequence>MADVADVRHEISLVLQERALQELAAPLAVLRRRVYDEFKRKRSSFATLNGILRTRGVTIIKNALHRKMLDLGISREKIFYVMKPGKLDVLTIIPADEVLDKGLRYVRSIIDDSGAKTKWNTFWKHFVRQWTKRYDMSLWNVSQMRRNNVSMVNRTNNPLEKYNRDFAALLGAPHPGLLTFTGAAKAEAATYVTLLGDIKHGRQNLPVHARSVEVEVPEEYTAFQ</sequence>
<evidence type="ECO:0000313" key="1">
    <source>
        <dbReference type="EMBL" id="KAE9003529.1"/>
    </source>
</evidence>
<gene>
    <name evidence="1" type="ORF">PR002_g17319</name>
</gene>
<reference evidence="1 2" key="1">
    <citation type="submission" date="2018-09" db="EMBL/GenBank/DDBJ databases">
        <title>Genomic investigation of the strawberry pathogen Phytophthora fragariae indicates pathogenicity is determined by transcriptional variation in three key races.</title>
        <authorList>
            <person name="Adams T.M."/>
            <person name="Armitage A.D."/>
            <person name="Sobczyk M.K."/>
            <person name="Bates H.J."/>
            <person name="Dunwell J.M."/>
            <person name="Nellist C.F."/>
            <person name="Harrison R.J."/>
        </authorList>
    </citation>
    <scope>NUCLEOTIDE SEQUENCE [LARGE SCALE GENOMIC DNA]</scope>
    <source>
        <strain evidence="1 2">SCRP324</strain>
    </source>
</reference>
<proteinExistence type="predicted"/>
<dbReference type="AlphaFoldDB" id="A0A6A3K8M6"/>
<accession>A0A6A3K8M6</accession>
<evidence type="ECO:0000313" key="2">
    <source>
        <dbReference type="Proteomes" id="UP000435112"/>
    </source>
</evidence>
<dbReference type="EMBL" id="QXFU01001385">
    <property type="protein sequence ID" value="KAE9003529.1"/>
    <property type="molecule type" value="Genomic_DNA"/>
</dbReference>
<name>A0A6A3K8M6_9STRA</name>
<organism evidence="1 2">
    <name type="scientific">Phytophthora rubi</name>
    <dbReference type="NCBI Taxonomy" id="129364"/>
    <lineage>
        <taxon>Eukaryota</taxon>
        <taxon>Sar</taxon>
        <taxon>Stramenopiles</taxon>
        <taxon>Oomycota</taxon>
        <taxon>Peronosporomycetes</taxon>
        <taxon>Peronosporales</taxon>
        <taxon>Peronosporaceae</taxon>
        <taxon>Phytophthora</taxon>
    </lineage>
</organism>
<comment type="caution">
    <text evidence="1">The sequence shown here is derived from an EMBL/GenBank/DDBJ whole genome shotgun (WGS) entry which is preliminary data.</text>
</comment>
<dbReference type="OrthoDB" id="116650at2759"/>
<dbReference type="Proteomes" id="UP000435112">
    <property type="component" value="Unassembled WGS sequence"/>
</dbReference>